<dbReference type="Proteomes" id="UP000243342">
    <property type="component" value="Unassembled WGS sequence"/>
</dbReference>
<dbReference type="Pfam" id="PF01047">
    <property type="entry name" value="MarR"/>
    <property type="match status" value="1"/>
</dbReference>
<dbReference type="InterPro" id="IPR052526">
    <property type="entry name" value="HTH-type_Bedaq_tolerance"/>
</dbReference>
<dbReference type="PANTHER" id="PTHR39515:SF2">
    <property type="entry name" value="HTH-TYPE TRANSCRIPTIONAL REGULATOR RV0880"/>
    <property type="match status" value="1"/>
</dbReference>
<dbReference type="PROSITE" id="PS50995">
    <property type="entry name" value="HTH_MARR_2"/>
    <property type="match status" value="1"/>
</dbReference>
<dbReference type="AlphaFoldDB" id="A0A1J7BJ46"/>
<dbReference type="Gene3D" id="1.10.10.10">
    <property type="entry name" value="Winged helix-like DNA-binding domain superfamily/Winged helix DNA-binding domain"/>
    <property type="match status" value="1"/>
</dbReference>
<accession>A0A1J7BJ46</accession>
<name>A0A1J7BJ46_9ACTN</name>
<dbReference type="InterPro" id="IPR000835">
    <property type="entry name" value="HTH_MarR-typ"/>
</dbReference>
<keyword evidence="3" id="KW-1185">Reference proteome</keyword>
<gene>
    <name evidence="2" type="ORF">BIV57_04420</name>
</gene>
<dbReference type="SMART" id="SM00347">
    <property type="entry name" value="HTH_MARR"/>
    <property type="match status" value="1"/>
</dbReference>
<evidence type="ECO:0000259" key="1">
    <source>
        <dbReference type="PROSITE" id="PS50995"/>
    </source>
</evidence>
<protein>
    <recommendedName>
        <fullName evidence="1">HTH marR-type domain-containing protein</fullName>
    </recommendedName>
</protein>
<dbReference type="OrthoDB" id="8966183at2"/>
<dbReference type="SUPFAM" id="SSF46785">
    <property type="entry name" value="Winged helix' DNA-binding domain"/>
    <property type="match status" value="1"/>
</dbReference>
<dbReference type="GO" id="GO:0003700">
    <property type="term" value="F:DNA-binding transcription factor activity"/>
    <property type="evidence" value="ECO:0007669"/>
    <property type="project" value="InterPro"/>
</dbReference>
<dbReference type="STRING" id="1428644.BIV57_04420"/>
<organism evidence="2 3">
    <name type="scientific">Mangrovactinospora gilvigrisea</name>
    <dbReference type="NCBI Taxonomy" id="1428644"/>
    <lineage>
        <taxon>Bacteria</taxon>
        <taxon>Bacillati</taxon>
        <taxon>Actinomycetota</taxon>
        <taxon>Actinomycetes</taxon>
        <taxon>Kitasatosporales</taxon>
        <taxon>Streptomycetaceae</taxon>
        <taxon>Mangrovactinospora</taxon>
    </lineage>
</organism>
<feature type="domain" description="HTH marR-type" evidence="1">
    <location>
        <begin position="1"/>
        <end position="128"/>
    </location>
</feature>
<sequence length="137" mass="14801">MMVVQRLLGGLRTVVHDPHLSFASAGVLSTLNRRGACRVTELAEAEGITQPAATQMVAKLQRAGLVTVTASDEDRRVRMVATTDAGRQRLAERQALRAERLAALLDRLSPSDRHDLAAALPALERLAEEALAEARRG</sequence>
<dbReference type="InterPro" id="IPR036388">
    <property type="entry name" value="WH-like_DNA-bd_sf"/>
</dbReference>
<proteinExistence type="predicted"/>
<dbReference type="InterPro" id="IPR036390">
    <property type="entry name" value="WH_DNA-bd_sf"/>
</dbReference>
<dbReference type="PANTHER" id="PTHR39515">
    <property type="entry name" value="CONSERVED PROTEIN"/>
    <property type="match status" value="1"/>
</dbReference>
<dbReference type="EMBL" id="MLCF01000015">
    <property type="protein sequence ID" value="OIV38699.1"/>
    <property type="molecule type" value="Genomic_DNA"/>
</dbReference>
<evidence type="ECO:0000313" key="3">
    <source>
        <dbReference type="Proteomes" id="UP000243342"/>
    </source>
</evidence>
<comment type="caution">
    <text evidence="2">The sequence shown here is derived from an EMBL/GenBank/DDBJ whole genome shotgun (WGS) entry which is preliminary data.</text>
</comment>
<reference evidence="2 3" key="1">
    <citation type="submission" date="2016-10" db="EMBL/GenBank/DDBJ databases">
        <title>Genome sequence of Streptomyces gilvigriseus MUSC 26.</title>
        <authorList>
            <person name="Lee L.-H."/>
            <person name="Ser H.-L."/>
        </authorList>
    </citation>
    <scope>NUCLEOTIDE SEQUENCE [LARGE SCALE GENOMIC DNA]</scope>
    <source>
        <strain evidence="2 3">MUSC 26</strain>
    </source>
</reference>
<evidence type="ECO:0000313" key="2">
    <source>
        <dbReference type="EMBL" id="OIV38699.1"/>
    </source>
</evidence>